<accession>L7JZL4</accession>
<proteinExistence type="predicted"/>
<evidence type="ECO:0000313" key="3">
    <source>
        <dbReference type="Proteomes" id="UP000011185"/>
    </source>
</evidence>
<feature type="region of interest" description="Disordered" evidence="1">
    <location>
        <begin position="74"/>
        <end position="111"/>
    </location>
</feature>
<organism evidence="2 3">
    <name type="scientific">Trachipleistophora hominis</name>
    <name type="common">Microsporidian parasite</name>
    <dbReference type="NCBI Taxonomy" id="72359"/>
    <lineage>
        <taxon>Eukaryota</taxon>
        <taxon>Fungi</taxon>
        <taxon>Fungi incertae sedis</taxon>
        <taxon>Microsporidia</taxon>
        <taxon>Pleistophoridae</taxon>
        <taxon>Trachipleistophora</taxon>
    </lineage>
</organism>
<dbReference type="InParanoid" id="L7JZL4"/>
<dbReference type="HOGENOM" id="CLU_272042_0_0_1"/>
<sequence length="1189" mass="135020">MPITFGRITHSLVKVILFFKSNKPDGESDYIILNSLSEAKLKNYIDNNQVEDIDFKKHIRWYDSRSDVLNLYEKNTDKKTGSSSQDKGNMSSNRDTSRQTTDQDSSTPTNSDNEEFVAYLEIHLPISKELYRKISEITHLNEISLSCEEIYEVVDLNLFTILDNTESIICGIVNILQCDPEMIESLTSYYCERMHALLTTFEWIDISVEEVVEFYNSPGYPSSMLDHIQQSSCRQSLPFELTLGVFHWTNCFGAFVAKVKKHIGVRLKDPMGNELFTLGNVEKSRAVILELQLESLNISYLFDHIKLDSKILMNHKQQIEEKFSLEAGCSNITLDIDFTSLVSDECIVDMREIKSTCEEILSSDLICGDHISTLILRFKALNCEIDASGIFGKKCELFFNGCSWSFIQSLNVAPKTLCLINMTLPKIIELGPELETFICDNVVMVDGQTFTTGQNLKNMQLINVKGCAVKLNEKLTVYCQEKSTIEHTIIGPDSQIVTKLVNVKCNSLHNDHGAPTFLIYGEMSNTYLKNAVPIKKPHHIFLENCRGVISLEEIQHVQQFQLSGSFNNNIRFILPPRIVEFGLINVVLQESLIISDRCDVLKLDSIEAGNNCTIKVDKVCNTIKSNNIMCGINVFDEMFLGVCGGCNNISSFTLDIIKGEGMYDLQIKKATFSIKDNNCQLIQRMSFNKVQLNDTLMINIDETVEHLLLENIAGTVVLSGKVYGTFTANYAISAAKLEIKRQEVDKTYDITIDKMAFDNMVIINCNTNKLLLNSVKMMNRNFLRINGAYNELTVNNYSGIINIVDGGFLLHEQNLTEVSFAYNKKLALVSINTWPRMSNVDLTPEIKNISINKADVVNLHAFYLRKELESVSITNSTGNFFFEKMLNLFNLKLEKTSIVMMSDMQNDKLQVALKNLKLEQSLQIDKQAEKILLEKVTMADGAAVCVTSDCKSIEIQETGCYIQWLSDTGSFHRFVCRPTVNYEFGKCSGDGNWFCALKKAHIQEHINFPPIMRSIVLSEIVGDENSAIILDETCKNLLVDQSSISINLRSPRSVEKLTVSFSIVNFIEICFLECAPMRISCLYVFEDDEQSDIKIIVDSESLKTLSFRQDRFYASQEELYATVVDELSTIKQITSESHPQRLENIYMTEDRDLNLINLLENHFRNNISDCKCFGYKCINKVEISLQYVF</sequence>
<dbReference type="Proteomes" id="UP000011185">
    <property type="component" value="Unassembled WGS sequence"/>
</dbReference>
<feature type="compositionally biased region" description="Low complexity" evidence="1">
    <location>
        <begin position="98"/>
        <end position="111"/>
    </location>
</feature>
<evidence type="ECO:0000313" key="2">
    <source>
        <dbReference type="EMBL" id="ELQ76879.1"/>
    </source>
</evidence>
<evidence type="ECO:0000256" key="1">
    <source>
        <dbReference type="SAM" id="MobiDB-lite"/>
    </source>
</evidence>
<dbReference type="EMBL" id="JH993807">
    <property type="protein sequence ID" value="ELQ76879.1"/>
    <property type="molecule type" value="Genomic_DNA"/>
</dbReference>
<dbReference type="VEuPathDB" id="MicrosporidiaDB:THOM_0120"/>
<gene>
    <name evidence="2" type="ORF">THOM_0120</name>
</gene>
<keyword evidence="3" id="KW-1185">Reference proteome</keyword>
<reference evidence="2 3" key="1">
    <citation type="journal article" date="2012" name="PLoS Pathog.">
        <title>The genome of the obligate intracellular parasite Trachipleistophora hominis: new insights into microsporidian genome dynamics and reductive evolution.</title>
        <authorList>
            <person name="Heinz E."/>
            <person name="Williams T.A."/>
            <person name="Nakjang S."/>
            <person name="Noel C.J."/>
            <person name="Swan D.C."/>
            <person name="Goldberg A.V."/>
            <person name="Harris S.R."/>
            <person name="Weinmaier T."/>
            <person name="Markert S."/>
            <person name="Becher D."/>
            <person name="Bernhardt J."/>
            <person name="Dagan T."/>
            <person name="Hacker C."/>
            <person name="Lucocq J.M."/>
            <person name="Schweder T."/>
            <person name="Rattei T."/>
            <person name="Hall N."/>
            <person name="Hirt R.P."/>
            <person name="Embley T.M."/>
        </authorList>
    </citation>
    <scope>NUCLEOTIDE SEQUENCE [LARGE SCALE GENOMIC DNA]</scope>
</reference>
<dbReference type="AlphaFoldDB" id="L7JZL4"/>
<feature type="compositionally biased region" description="Polar residues" evidence="1">
    <location>
        <begin position="81"/>
        <end position="92"/>
    </location>
</feature>
<name>L7JZL4_TRAHO</name>
<protein>
    <submittedName>
        <fullName evidence="2">Putative LRR containing protein</fullName>
    </submittedName>
</protein>